<dbReference type="SUPFAM" id="SSF53649">
    <property type="entry name" value="Alkaline phosphatase-like"/>
    <property type="match status" value="1"/>
</dbReference>
<evidence type="ECO:0000313" key="2">
    <source>
        <dbReference type="Proteomes" id="UP000886893"/>
    </source>
</evidence>
<dbReference type="InterPro" id="IPR002591">
    <property type="entry name" value="Phosphodiest/P_Trfase"/>
</dbReference>
<sequence>MDAFQYKNYDHCIVNLIASIQKFYHVNPSHSTLSIADQIFLKKDFKNVIVMVFDGMGQNILDYHLKDQDFLKKHQYTTIHSVIPSTTAAATTSYLSGLTPIETGWLGWSLYMEELDKNVDIFSSVDSLTKEYVGIDCGETYLPYISIGKQITQQNPDVKYYEFWPSFKKDGCKNLRQLQKRLLKVCKKNEKKFIYVYWDQPDHDIHDYGTKDAIVHKHIQNINKFCEKMAKRTKDTVAFISADHGLVDVAPILLYTYYELMACLTRLPSLDSRCTSFSVKKGYDKRFVNLFHQYFDGKFILLSKKEVLKKEIFGVGRQHKLASSILGDYIAFAVDKYFFATTPNFHPFKGHHAGLLKEEMLIPFISFDN</sequence>
<dbReference type="Gene3D" id="3.40.720.10">
    <property type="entry name" value="Alkaline Phosphatase, subunit A"/>
    <property type="match status" value="1"/>
</dbReference>
<dbReference type="Pfam" id="PF01663">
    <property type="entry name" value="Phosphodiest"/>
    <property type="match status" value="1"/>
</dbReference>
<dbReference type="Proteomes" id="UP000886893">
    <property type="component" value="Unassembled WGS sequence"/>
</dbReference>
<dbReference type="EMBL" id="DVKI01000115">
    <property type="protein sequence ID" value="HIT17454.1"/>
    <property type="molecule type" value="Genomic_DNA"/>
</dbReference>
<gene>
    <name evidence="1" type="ORF">IAD04_03615</name>
</gene>
<dbReference type="InterPro" id="IPR017850">
    <property type="entry name" value="Alkaline_phosphatase_core_sf"/>
</dbReference>
<comment type="caution">
    <text evidence="1">The sequence shown here is derived from an EMBL/GenBank/DDBJ whole genome shotgun (WGS) entry which is preliminary data.</text>
</comment>
<reference evidence="1" key="2">
    <citation type="journal article" date="2021" name="PeerJ">
        <title>Extensive microbial diversity within the chicken gut microbiome revealed by metagenomics and culture.</title>
        <authorList>
            <person name="Gilroy R."/>
            <person name="Ravi A."/>
            <person name="Getino M."/>
            <person name="Pursley I."/>
            <person name="Horton D.L."/>
            <person name="Alikhan N.F."/>
            <person name="Baker D."/>
            <person name="Gharbi K."/>
            <person name="Hall N."/>
            <person name="Watson M."/>
            <person name="Adriaenssens E.M."/>
            <person name="Foster-Nyarko E."/>
            <person name="Jarju S."/>
            <person name="Secka A."/>
            <person name="Antonio M."/>
            <person name="Oren A."/>
            <person name="Chaudhuri R.R."/>
            <person name="La Ragione R."/>
            <person name="Hildebrand F."/>
            <person name="Pallen M.J."/>
        </authorList>
    </citation>
    <scope>NUCLEOTIDE SEQUENCE</scope>
    <source>
        <strain evidence="1">14508</strain>
    </source>
</reference>
<reference evidence="1" key="1">
    <citation type="submission" date="2020-10" db="EMBL/GenBank/DDBJ databases">
        <authorList>
            <person name="Gilroy R."/>
        </authorList>
    </citation>
    <scope>NUCLEOTIDE SEQUENCE</scope>
    <source>
        <strain evidence="1">14508</strain>
    </source>
</reference>
<accession>A0A9D1KA75</accession>
<name>A0A9D1KA75_9FIRM</name>
<proteinExistence type="predicted"/>
<organism evidence="1 2">
    <name type="scientific">Candidatus Caccosoma faecigallinarum</name>
    <dbReference type="NCBI Taxonomy" id="2840720"/>
    <lineage>
        <taxon>Bacteria</taxon>
        <taxon>Bacillati</taxon>
        <taxon>Bacillota</taxon>
        <taxon>Bacillota incertae sedis</taxon>
        <taxon>Candidatus Caccosoma</taxon>
    </lineage>
</organism>
<evidence type="ECO:0000313" key="1">
    <source>
        <dbReference type="EMBL" id="HIT17454.1"/>
    </source>
</evidence>
<protein>
    <submittedName>
        <fullName evidence="1">Alkaline phosphatase family protein</fullName>
    </submittedName>
</protein>
<dbReference type="AlphaFoldDB" id="A0A9D1KA75"/>